<gene>
    <name evidence="1" type="ORF">HPB52_023298</name>
</gene>
<reference evidence="1" key="1">
    <citation type="journal article" date="2020" name="Cell">
        <title>Large-Scale Comparative Analyses of Tick Genomes Elucidate Their Genetic Diversity and Vector Capacities.</title>
        <authorList>
            <consortium name="Tick Genome and Microbiome Consortium (TIGMIC)"/>
            <person name="Jia N."/>
            <person name="Wang J."/>
            <person name="Shi W."/>
            <person name="Du L."/>
            <person name="Sun Y."/>
            <person name="Zhan W."/>
            <person name="Jiang J.F."/>
            <person name="Wang Q."/>
            <person name="Zhang B."/>
            <person name="Ji P."/>
            <person name="Bell-Sakyi L."/>
            <person name="Cui X.M."/>
            <person name="Yuan T.T."/>
            <person name="Jiang B.G."/>
            <person name="Yang W.F."/>
            <person name="Lam T.T."/>
            <person name="Chang Q.C."/>
            <person name="Ding S.J."/>
            <person name="Wang X.J."/>
            <person name="Zhu J.G."/>
            <person name="Ruan X.D."/>
            <person name="Zhao L."/>
            <person name="Wei J.T."/>
            <person name="Ye R.Z."/>
            <person name="Que T.C."/>
            <person name="Du C.H."/>
            <person name="Zhou Y.H."/>
            <person name="Cheng J.X."/>
            <person name="Dai P.F."/>
            <person name="Guo W.B."/>
            <person name="Han X.H."/>
            <person name="Huang E.J."/>
            <person name="Li L.F."/>
            <person name="Wei W."/>
            <person name="Gao Y.C."/>
            <person name="Liu J.Z."/>
            <person name="Shao H.Z."/>
            <person name="Wang X."/>
            <person name="Wang C.C."/>
            <person name="Yang T.C."/>
            <person name="Huo Q.B."/>
            <person name="Li W."/>
            <person name="Chen H.Y."/>
            <person name="Chen S.E."/>
            <person name="Zhou L.G."/>
            <person name="Ni X.B."/>
            <person name="Tian J.H."/>
            <person name="Sheng Y."/>
            <person name="Liu T."/>
            <person name="Pan Y.S."/>
            <person name="Xia L.Y."/>
            <person name="Li J."/>
            <person name="Zhao F."/>
            <person name="Cao W.C."/>
        </authorList>
    </citation>
    <scope>NUCLEOTIDE SEQUENCE</scope>
    <source>
        <strain evidence="1">Rsan-2018</strain>
    </source>
</reference>
<name>A0A9D4YQX9_RHISA</name>
<evidence type="ECO:0000313" key="1">
    <source>
        <dbReference type="EMBL" id="KAH7984628.1"/>
    </source>
</evidence>
<accession>A0A9D4YQX9</accession>
<evidence type="ECO:0000313" key="2">
    <source>
        <dbReference type="Proteomes" id="UP000821837"/>
    </source>
</evidence>
<proteinExistence type="predicted"/>
<sequence length="142" mass="15682">MLGRTFLTSCLVLRECARDFILGIIFLREHGAIIDIQEHTVTFSTERATDKSDDSHSSTFRVSADRITLARRSSLLADVVCDKVRDDEGVAVENSPLLFALGVRRLTASPHFVTDVLRCLLPISVMSSATFFVAPSSRLPTL</sequence>
<dbReference type="Gene3D" id="2.40.70.10">
    <property type="entry name" value="Acid Proteases"/>
    <property type="match status" value="1"/>
</dbReference>
<dbReference type="Proteomes" id="UP000821837">
    <property type="component" value="Chromosome 1"/>
</dbReference>
<dbReference type="InterPro" id="IPR021109">
    <property type="entry name" value="Peptidase_aspartic_dom_sf"/>
</dbReference>
<dbReference type="EMBL" id="JABSTV010001245">
    <property type="protein sequence ID" value="KAH7984628.1"/>
    <property type="molecule type" value="Genomic_DNA"/>
</dbReference>
<comment type="caution">
    <text evidence="1">The sequence shown here is derived from an EMBL/GenBank/DDBJ whole genome shotgun (WGS) entry which is preliminary data.</text>
</comment>
<keyword evidence="2" id="KW-1185">Reference proteome</keyword>
<protein>
    <submittedName>
        <fullName evidence="1">Uncharacterized protein</fullName>
    </submittedName>
</protein>
<organism evidence="1 2">
    <name type="scientific">Rhipicephalus sanguineus</name>
    <name type="common">Brown dog tick</name>
    <name type="synonym">Ixodes sanguineus</name>
    <dbReference type="NCBI Taxonomy" id="34632"/>
    <lineage>
        <taxon>Eukaryota</taxon>
        <taxon>Metazoa</taxon>
        <taxon>Ecdysozoa</taxon>
        <taxon>Arthropoda</taxon>
        <taxon>Chelicerata</taxon>
        <taxon>Arachnida</taxon>
        <taxon>Acari</taxon>
        <taxon>Parasitiformes</taxon>
        <taxon>Ixodida</taxon>
        <taxon>Ixodoidea</taxon>
        <taxon>Ixodidae</taxon>
        <taxon>Rhipicephalinae</taxon>
        <taxon>Rhipicephalus</taxon>
        <taxon>Rhipicephalus</taxon>
    </lineage>
</organism>
<reference evidence="1" key="2">
    <citation type="submission" date="2021-09" db="EMBL/GenBank/DDBJ databases">
        <authorList>
            <person name="Jia N."/>
            <person name="Wang J."/>
            <person name="Shi W."/>
            <person name="Du L."/>
            <person name="Sun Y."/>
            <person name="Zhan W."/>
            <person name="Jiang J."/>
            <person name="Wang Q."/>
            <person name="Zhang B."/>
            <person name="Ji P."/>
            <person name="Sakyi L.B."/>
            <person name="Cui X."/>
            <person name="Yuan T."/>
            <person name="Jiang B."/>
            <person name="Yang W."/>
            <person name="Lam T.T.-Y."/>
            <person name="Chang Q."/>
            <person name="Ding S."/>
            <person name="Wang X."/>
            <person name="Zhu J."/>
            <person name="Ruan X."/>
            <person name="Zhao L."/>
            <person name="Wei J."/>
            <person name="Que T."/>
            <person name="Du C."/>
            <person name="Cheng J."/>
            <person name="Dai P."/>
            <person name="Han X."/>
            <person name="Huang E."/>
            <person name="Gao Y."/>
            <person name="Liu J."/>
            <person name="Shao H."/>
            <person name="Ye R."/>
            <person name="Li L."/>
            <person name="Wei W."/>
            <person name="Wang X."/>
            <person name="Wang C."/>
            <person name="Huo Q."/>
            <person name="Li W."/>
            <person name="Guo W."/>
            <person name="Chen H."/>
            <person name="Chen S."/>
            <person name="Zhou L."/>
            <person name="Zhou L."/>
            <person name="Ni X."/>
            <person name="Tian J."/>
            <person name="Zhou Y."/>
            <person name="Sheng Y."/>
            <person name="Liu T."/>
            <person name="Pan Y."/>
            <person name="Xia L."/>
            <person name="Li J."/>
            <person name="Zhao F."/>
            <person name="Cao W."/>
        </authorList>
    </citation>
    <scope>NUCLEOTIDE SEQUENCE</scope>
    <source>
        <strain evidence="1">Rsan-2018</strain>
        <tissue evidence="1">Larvae</tissue>
    </source>
</reference>
<dbReference type="AlphaFoldDB" id="A0A9D4YQX9"/>